<dbReference type="EnsemblPlants" id="KQK93904">
    <property type="protein sequence ID" value="KQK93904"/>
    <property type="gene ID" value="SETIT_027258mg"/>
</dbReference>
<organism evidence="2 3">
    <name type="scientific">Setaria italica</name>
    <name type="common">Foxtail millet</name>
    <name type="synonym">Panicum italicum</name>
    <dbReference type="NCBI Taxonomy" id="4555"/>
    <lineage>
        <taxon>Eukaryota</taxon>
        <taxon>Viridiplantae</taxon>
        <taxon>Streptophyta</taxon>
        <taxon>Embryophyta</taxon>
        <taxon>Tracheophyta</taxon>
        <taxon>Spermatophyta</taxon>
        <taxon>Magnoliopsida</taxon>
        <taxon>Liliopsida</taxon>
        <taxon>Poales</taxon>
        <taxon>Poaceae</taxon>
        <taxon>PACMAD clade</taxon>
        <taxon>Panicoideae</taxon>
        <taxon>Panicodae</taxon>
        <taxon>Paniceae</taxon>
        <taxon>Cenchrinae</taxon>
        <taxon>Setaria</taxon>
    </lineage>
</organism>
<keyword evidence="3" id="KW-1185">Reference proteome</keyword>
<feature type="compositionally biased region" description="Basic and acidic residues" evidence="1">
    <location>
        <begin position="35"/>
        <end position="51"/>
    </location>
</feature>
<sequence length="182" mass="19535">VVQVEEDAAQRAREDVGAQQAAVVDDAAPCPADAAGRREVPRSEATEDARDHVVGKRRWVHGLRSPGNRRRCNRRSARPSCYCCSVGLGTEGFHPSDPLLRACAGQAACPGRPCSPSDVATTRSRRQMWMAGRRMLEGREAVAGGRGGGECCRPRRRRARRAAGVGSGGLEGYRGRIDSLNG</sequence>
<evidence type="ECO:0000313" key="3">
    <source>
        <dbReference type="Proteomes" id="UP000004995"/>
    </source>
</evidence>
<evidence type="ECO:0000313" key="2">
    <source>
        <dbReference type="EnsemblPlants" id="KQK93904"/>
    </source>
</evidence>
<accession>K3ZL02</accession>
<dbReference type="Gramene" id="KQK93904">
    <property type="protein sequence ID" value="KQK93904"/>
    <property type="gene ID" value="SETIT_027258mg"/>
</dbReference>
<protein>
    <submittedName>
        <fullName evidence="2">Uncharacterized protein</fullName>
    </submittedName>
</protein>
<proteinExistence type="predicted"/>
<name>K3ZL02_SETIT</name>
<dbReference type="AlphaFoldDB" id="K3ZL02"/>
<dbReference type="EMBL" id="AGNK02004709">
    <property type="status" value="NOT_ANNOTATED_CDS"/>
    <property type="molecule type" value="Genomic_DNA"/>
</dbReference>
<reference evidence="2" key="2">
    <citation type="submission" date="2018-08" db="UniProtKB">
        <authorList>
            <consortium name="EnsemblPlants"/>
        </authorList>
    </citation>
    <scope>IDENTIFICATION</scope>
    <source>
        <strain evidence="2">Yugu1</strain>
    </source>
</reference>
<dbReference type="Proteomes" id="UP000004995">
    <property type="component" value="Unassembled WGS sequence"/>
</dbReference>
<feature type="region of interest" description="Disordered" evidence="1">
    <location>
        <begin position="1"/>
        <end position="51"/>
    </location>
</feature>
<reference evidence="3" key="1">
    <citation type="journal article" date="2012" name="Nat. Biotechnol.">
        <title>Reference genome sequence of the model plant Setaria.</title>
        <authorList>
            <person name="Bennetzen J.L."/>
            <person name="Schmutz J."/>
            <person name="Wang H."/>
            <person name="Percifield R."/>
            <person name="Hawkins J."/>
            <person name="Pontaroli A.C."/>
            <person name="Estep M."/>
            <person name="Feng L."/>
            <person name="Vaughn J.N."/>
            <person name="Grimwood J."/>
            <person name="Jenkins J."/>
            <person name="Barry K."/>
            <person name="Lindquist E."/>
            <person name="Hellsten U."/>
            <person name="Deshpande S."/>
            <person name="Wang X."/>
            <person name="Wu X."/>
            <person name="Mitros T."/>
            <person name="Triplett J."/>
            <person name="Yang X."/>
            <person name="Ye C.Y."/>
            <person name="Mauro-Herrera M."/>
            <person name="Wang L."/>
            <person name="Li P."/>
            <person name="Sharma M."/>
            <person name="Sharma R."/>
            <person name="Ronald P.C."/>
            <person name="Panaud O."/>
            <person name="Kellogg E.A."/>
            <person name="Brutnell T.P."/>
            <person name="Doust A.N."/>
            <person name="Tuskan G.A."/>
            <person name="Rokhsar D."/>
            <person name="Devos K.M."/>
        </authorList>
    </citation>
    <scope>NUCLEOTIDE SEQUENCE [LARGE SCALE GENOMIC DNA]</scope>
    <source>
        <strain evidence="3">cv. Yugu1</strain>
    </source>
</reference>
<dbReference type="HOGENOM" id="CLU_1485738_0_0_1"/>
<feature type="compositionally biased region" description="Low complexity" evidence="1">
    <location>
        <begin position="17"/>
        <end position="34"/>
    </location>
</feature>
<evidence type="ECO:0000256" key="1">
    <source>
        <dbReference type="SAM" id="MobiDB-lite"/>
    </source>
</evidence>
<dbReference type="InParanoid" id="K3ZL02"/>